<reference evidence="2 3" key="1">
    <citation type="submission" date="2012-06" db="EMBL/GenBank/DDBJ databases">
        <title>Complete sequence of Thiocystis violascens DSM 198.</title>
        <authorList>
            <consortium name="US DOE Joint Genome Institute"/>
            <person name="Lucas S."/>
            <person name="Han J."/>
            <person name="Lapidus A."/>
            <person name="Cheng J.-F."/>
            <person name="Goodwin L."/>
            <person name="Pitluck S."/>
            <person name="Peters L."/>
            <person name="Ovchinnikova G."/>
            <person name="Teshima H."/>
            <person name="Detter J.C."/>
            <person name="Han C."/>
            <person name="Tapia R."/>
            <person name="Land M."/>
            <person name="Hauser L."/>
            <person name="Kyrpides N."/>
            <person name="Ivanova N."/>
            <person name="Pagani I."/>
            <person name="Vogl K."/>
            <person name="Liu Z."/>
            <person name="Frigaard N.-U."/>
            <person name="Bryant D."/>
            <person name="Woyke T."/>
        </authorList>
    </citation>
    <scope>NUCLEOTIDE SEQUENCE [LARGE SCALE GENOMIC DNA]</scope>
    <source>
        <strain evidence="3">ATCC 17096 / DSM 198 / 6111</strain>
    </source>
</reference>
<dbReference type="HOGENOM" id="CLU_085336_0_0_6"/>
<dbReference type="GO" id="GO:0005829">
    <property type="term" value="C:cytosol"/>
    <property type="evidence" value="ECO:0007669"/>
    <property type="project" value="TreeGrafter"/>
</dbReference>
<protein>
    <recommendedName>
        <fullName evidence="4">YecA family protein</fullName>
    </recommendedName>
</protein>
<dbReference type="Gene3D" id="1.20.120.740">
    <property type="entry name" value="YgfB uncharacterised protein family UPF0149, PF03695"/>
    <property type="match status" value="1"/>
</dbReference>
<dbReference type="KEGG" id="tvi:Thivi_3386"/>
<dbReference type="AlphaFoldDB" id="I3YE38"/>
<gene>
    <name evidence="2" type="ordered locus">Thivi_3386</name>
</gene>
<dbReference type="eggNOG" id="COG3079">
    <property type="taxonomic scope" value="Bacteria"/>
</dbReference>
<dbReference type="PANTHER" id="PTHR37528">
    <property type="entry name" value="UPF0149 PROTEIN YGFB"/>
    <property type="match status" value="1"/>
</dbReference>
<dbReference type="PANTHER" id="PTHR37528:SF1">
    <property type="entry name" value="UPF0149 PROTEIN YGFB"/>
    <property type="match status" value="1"/>
</dbReference>
<organism evidence="2 3">
    <name type="scientific">Thiocystis violascens (strain ATCC 17096 / DSM 198 / 6111)</name>
    <name type="common">Chromatium violascens</name>
    <dbReference type="NCBI Taxonomy" id="765911"/>
    <lineage>
        <taxon>Bacteria</taxon>
        <taxon>Pseudomonadati</taxon>
        <taxon>Pseudomonadota</taxon>
        <taxon>Gammaproteobacteria</taxon>
        <taxon>Chromatiales</taxon>
        <taxon>Chromatiaceae</taxon>
        <taxon>Thiocystis</taxon>
    </lineage>
</organism>
<evidence type="ECO:0000256" key="1">
    <source>
        <dbReference type="ARBA" id="ARBA00038308"/>
    </source>
</evidence>
<name>I3YE38_THIV6</name>
<dbReference type="EMBL" id="CP003154">
    <property type="protein sequence ID" value="AFL75256.1"/>
    <property type="molecule type" value="Genomic_DNA"/>
</dbReference>
<keyword evidence="3" id="KW-1185">Reference proteome</keyword>
<evidence type="ECO:0000313" key="3">
    <source>
        <dbReference type="Proteomes" id="UP000006062"/>
    </source>
</evidence>
<comment type="similarity">
    <text evidence="1">Belongs to the UPF0149 family.</text>
</comment>
<sequence length="175" mass="18927">MLEVSPLNPSPGEAHGILCGLLCGGDPDPLNAWFLQLLPAAEPAEPADPRLAGVREGLSDLATATQNGIRDPDLGFHPLLPDDDRPLAERATALYDWVRGFLFAFGVLGVAVSDLSEQTREILRDFTDLTRMDLDDLDDVEENEEALAEVIEFIRVAAMLIHDERASPGDASGQP</sequence>
<proteinExistence type="inferred from homology"/>
<evidence type="ECO:0008006" key="4">
    <source>
        <dbReference type="Google" id="ProtNLM"/>
    </source>
</evidence>
<dbReference type="Pfam" id="PF03695">
    <property type="entry name" value="UPF0149"/>
    <property type="match status" value="1"/>
</dbReference>
<accession>I3YE38</accession>
<dbReference type="SUPFAM" id="SSF101327">
    <property type="entry name" value="YgfB-like"/>
    <property type="match status" value="1"/>
</dbReference>
<dbReference type="STRING" id="765911.Thivi_3386"/>
<dbReference type="InterPro" id="IPR036255">
    <property type="entry name" value="YgfB-like_sf"/>
</dbReference>
<evidence type="ECO:0000313" key="2">
    <source>
        <dbReference type="EMBL" id="AFL75256.1"/>
    </source>
</evidence>
<dbReference type="InterPro" id="IPR011978">
    <property type="entry name" value="YgfB-like"/>
</dbReference>
<dbReference type="Proteomes" id="UP000006062">
    <property type="component" value="Chromosome"/>
</dbReference>
<dbReference type="RefSeq" id="WP_014779661.1">
    <property type="nucleotide sequence ID" value="NC_018012.1"/>
</dbReference>